<evidence type="ECO:0000313" key="1">
    <source>
        <dbReference type="EMBL" id="KAJ4704872.1"/>
    </source>
</evidence>
<dbReference type="Proteomes" id="UP001164539">
    <property type="component" value="Chromosome 12"/>
</dbReference>
<organism evidence="1 2">
    <name type="scientific">Melia azedarach</name>
    <name type="common">Chinaberry tree</name>
    <dbReference type="NCBI Taxonomy" id="155640"/>
    <lineage>
        <taxon>Eukaryota</taxon>
        <taxon>Viridiplantae</taxon>
        <taxon>Streptophyta</taxon>
        <taxon>Embryophyta</taxon>
        <taxon>Tracheophyta</taxon>
        <taxon>Spermatophyta</taxon>
        <taxon>Magnoliopsida</taxon>
        <taxon>eudicotyledons</taxon>
        <taxon>Gunneridae</taxon>
        <taxon>Pentapetalae</taxon>
        <taxon>rosids</taxon>
        <taxon>malvids</taxon>
        <taxon>Sapindales</taxon>
        <taxon>Meliaceae</taxon>
        <taxon>Melia</taxon>
    </lineage>
</organism>
<name>A0ACC1X0K5_MELAZ</name>
<sequence>MLPSSMERDKASSNIQLPPGFRFHPSDEELIIHYLKNKVTSNPLPASIIADIDLYKFNPWDLPKKALFGEEEWYFFTPRDRKYPNGARPNRATASGFWKATGTDKPILTSCGTKSIGVKKALVFYKGRPPKGYKTEWIMHEYRLVDTIVWTPKRKGSMRLDDWVLCRVRQKMSNYRNTWEDRNDSSYEASGFVSKVNELWPMNTNPNIEMVKSYLYNDCPMLPYIFASQDFPTCMDTDRSSISFQDSDKSCTAVYEGNSNQKENFQLSASSFESLCNPLKRKLMEGNNQRDNRVPPSKKIKEGNVQQKEENILSVISYDGTVEMNIYETDHSEGNNFSEDHQWSSIMKYQELSHLAFTGTD</sequence>
<protein>
    <submittedName>
        <fullName evidence="1">NAC domain protein</fullName>
    </submittedName>
</protein>
<comment type="caution">
    <text evidence="1">The sequence shown here is derived from an EMBL/GenBank/DDBJ whole genome shotgun (WGS) entry which is preliminary data.</text>
</comment>
<keyword evidence="2" id="KW-1185">Reference proteome</keyword>
<reference evidence="1 2" key="1">
    <citation type="journal article" date="2023" name="Science">
        <title>Complex scaffold remodeling in plant triterpene biosynthesis.</title>
        <authorList>
            <person name="De La Pena R."/>
            <person name="Hodgson H."/>
            <person name="Liu J.C."/>
            <person name="Stephenson M.J."/>
            <person name="Martin A.C."/>
            <person name="Owen C."/>
            <person name="Harkess A."/>
            <person name="Leebens-Mack J."/>
            <person name="Jimenez L.E."/>
            <person name="Osbourn A."/>
            <person name="Sattely E.S."/>
        </authorList>
    </citation>
    <scope>NUCLEOTIDE SEQUENCE [LARGE SCALE GENOMIC DNA]</scope>
    <source>
        <strain evidence="2">cv. JPN11</strain>
        <tissue evidence="1">Leaf</tissue>
    </source>
</reference>
<accession>A0ACC1X0K5</accession>
<proteinExistence type="predicted"/>
<gene>
    <name evidence="1" type="ORF">OWV82_021719</name>
</gene>
<dbReference type="EMBL" id="CM051405">
    <property type="protein sequence ID" value="KAJ4704872.1"/>
    <property type="molecule type" value="Genomic_DNA"/>
</dbReference>
<evidence type="ECO:0000313" key="2">
    <source>
        <dbReference type="Proteomes" id="UP001164539"/>
    </source>
</evidence>